<evidence type="ECO:0000313" key="3">
    <source>
        <dbReference type="Proteomes" id="UP000316665"/>
    </source>
</evidence>
<proteinExistence type="predicted"/>
<dbReference type="Proteomes" id="UP000316665">
    <property type="component" value="Chromosome"/>
</dbReference>
<gene>
    <name evidence="2" type="ORF">FJQ89_06495</name>
</gene>
<evidence type="ECO:0000259" key="1">
    <source>
        <dbReference type="Pfam" id="PF12680"/>
    </source>
</evidence>
<name>A0A4Y6RB58_9BURK</name>
<dbReference type="RefSeq" id="WP_141169542.1">
    <property type="nucleotide sequence ID" value="NZ_CP041185.1"/>
</dbReference>
<reference evidence="2 3" key="1">
    <citation type="submission" date="2019-06" db="EMBL/GenBank/DDBJ databases">
        <title>Complete genome sequence of Janthinobacterium sp. SNU WT3 isolated from diseased rainbow trout.</title>
        <authorList>
            <person name="Oh W.T."/>
            <person name="Park S.C."/>
        </authorList>
    </citation>
    <scope>NUCLEOTIDE SEQUENCE [LARGE SCALE GENOMIC DNA]</scope>
    <source>
        <strain evidence="2 3">SNU WT3</strain>
    </source>
</reference>
<keyword evidence="3" id="KW-1185">Reference proteome</keyword>
<feature type="domain" description="SnoaL-like" evidence="1">
    <location>
        <begin position="9"/>
        <end position="104"/>
    </location>
</feature>
<evidence type="ECO:0000313" key="2">
    <source>
        <dbReference type="EMBL" id="QDG70109.1"/>
    </source>
</evidence>
<dbReference type="AlphaFoldDB" id="A0A4Y6RB58"/>
<dbReference type="InterPro" id="IPR037401">
    <property type="entry name" value="SnoaL-like"/>
</dbReference>
<accession>A0A4Y6RB58</accession>
<dbReference type="EMBL" id="CP041185">
    <property type="protein sequence ID" value="QDG70109.1"/>
    <property type="molecule type" value="Genomic_DNA"/>
</dbReference>
<dbReference type="OrthoDB" id="1115105at2"/>
<organism evidence="2 3">
    <name type="scientific">Janthinobacterium tructae</name>
    <dbReference type="NCBI Taxonomy" id="2590869"/>
    <lineage>
        <taxon>Bacteria</taxon>
        <taxon>Pseudomonadati</taxon>
        <taxon>Pseudomonadota</taxon>
        <taxon>Betaproteobacteria</taxon>
        <taxon>Burkholderiales</taxon>
        <taxon>Oxalobacteraceae</taxon>
        <taxon>Janthinobacterium</taxon>
    </lineage>
</organism>
<dbReference type="Gene3D" id="3.10.450.50">
    <property type="match status" value="1"/>
</dbReference>
<dbReference type="SUPFAM" id="SSF54427">
    <property type="entry name" value="NTF2-like"/>
    <property type="match status" value="1"/>
</dbReference>
<protein>
    <submittedName>
        <fullName evidence="2">Nuclear transport factor 2 family protein</fullName>
    </submittedName>
</protein>
<sequence>MNNTEPLLAWYATLTPDTVGRAGQFYAADAQFRDPFNEVDGVAAIEAILRHMFVHTEQPRFIIGERVVQGDQAFVTWLFAFHLRGVPYQISGGSHLRFNADGLVFMHRDYWDAAEELLEKLPLIGAPIRWLRGRFRVPLPDAATKGRKA</sequence>
<dbReference type="Pfam" id="PF12680">
    <property type="entry name" value="SnoaL_2"/>
    <property type="match status" value="1"/>
</dbReference>
<dbReference type="KEGG" id="jas:FJQ89_06495"/>
<dbReference type="InterPro" id="IPR032710">
    <property type="entry name" value="NTF2-like_dom_sf"/>
</dbReference>